<comment type="caution">
    <text evidence="3">The sequence shown here is derived from an EMBL/GenBank/DDBJ whole genome shotgun (WGS) entry which is preliminary data.</text>
</comment>
<dbReference type="InterPro" id="IPR016087">
    <property type="entry name" value="Chalcone_isomerase"/>
</dbReference>
<evidence type="ECO:0000259" key="2">
    <source>
        <dbReference type="Pfam" id="PF16036"/>
    </source>
</evidence>
<dbReference type="EMBL" id="BAABBO010000001">
    <property type="protein sequence ID" value="GAA3948413.1"/>
    <property type="molecule type" value="Genomic_DNA"/>
</dbReference>
<evidence type="ECO:0000313" key="4">
    <source>
        <dbReference type="Proteomes" id="UP001501337"/>
    </source>
</evidence>
<accession>A0ABP7NJ90</accession>
<evidence type="ECO:0000313" key="3">
    <source>
        <dbReference type="EMBL" id="GAA3948413.1"/>
    </source>
</evidence>
<name>A0ABP7NJ90_9GAMM</name>
<dbReference type="InterPro" id="IPR016088">
    <property type="entry name" value="Chalcone_isomerase_3-sand"/>
</dbReference>
<organism evidence="3 4">
    <name type="scientific">Allohahella marinimesophila</name>
    <dbReference type="NCBI Taxonomy" id="1054972"/>
    <lineage>
        <taxon>Bacteria</taxon>
        <taxon>Pseudomonadati</taxon>
        <taxon>Pseudomonadota</taxon>
        <taxon>Gammaproteobacteria</taxon>
        <taxon>Oceanospirillales</taxon>
        <taxon>Hahellaceae</taxon>
        <taxon>Allohahella</taxon>
    </lineage>
</organism>
<keyword evidence="1" id="KW-0812">Transmembrane</keyword>
<proteinExistence type="predicted"/>
<dbReference type="Proteomes" id="UP001501337">
    <property type="component" value="Unassembled WGS sequence"/>
</dbReference>
<dbReference type="Gene3D" id="3.50.70.10">
    <property type="match status" value="1"/>
</dbReference>
<evidence type="ECO:0000256" key="1">
    <source>
        <dbReference type="SAM" id="Phobius"/>
    </source>
</evidence>
<dbReference type="Pfam" id="PF16036">
    <property type="entry name" value="Chalcone_3"/>
    <property type="match status" value="1"/>
</dbReference>
<keyword evidence="4" id="KW-1185">Reference proteome</keyword>
<keyword evidence="1" id="KW-1133">Transmembrane helix</keyword>
<feature type="domain" description="Chalcone isomerase" evidence="2">
    <location>
        <begin position="50"/>
        <end position="203"/>
    </location>
</feature>
<keyword evidence="3" id="KW-0413">Isomerase</keyword>
<gene>
    <name evidence="3" type="ORF">GCM10022278_04500</name>
</gene>
<feature type="transmembrane region" description="Helical" evidence="1">
    <location>
        <begin position="14"/>
        <end position="34"/>
    </location>
</feature>
<dbReference type="RefSeq" id="WP_344802845.1">
    <property type="nucleotide sequence ID" value="NZ_BAABBO010000001.1"/>
</dbReference>
<sequence>MINQHLTSTVSPLAVIRVASLSLFMAATTSIILFQSAYANTEPKPAAEIVGDQSGLVLNGFATRKFLFMVDVYVGSLYVERKSRDPRALMSADEHRVMQFDLLRDVRGRRIANAFYEGMQLNVSPEKIQSLEPQISQLLTMFDQKLETGDTAIVEYIPEVGTRVVLAGQEKGVIPGKELFDAILSIWIGEYPVSETFKEGILGMKS</sequence>
<dbReference type="InterPro" id="IPR036298">
    <property type="entry name" value="Chalcone_isomerase_sf"/>
</dbReference>
<dbReference type="SUPFAM" id="SSF54626">
    <property type="entry name" value="Chalcone isomerase"/>
    <property type="match status" value="1"/>
</dbReference>
<dbReference type="GO" id="GO:0016853">
    <property type="term" value="F:isomerase activity"/>
    <property type="evidence" value="ECO:0007669"/>
    <property type="project" value="UniProtKB-KW"/>
</dbReference>
<reference evidence="4" key="1">
    <citation type="journal article" date="2019" name="Int. J. Syst. Evol. Microbiol.">
        <title>The Global Catalogue of Microorganisms (GCM) 10K type strain sequencing project: providing services to taxonomists for standard genome sequencing and annotation.</title>
        <authorList>
            <consortium name="The Broad Institute Genomics Platform"/>
            <consortium name="The Broad Institute Genome Sequencing Center for Infectious Disease"/>
            <person name="Wu L."/>
            <person name="Ma J."/>
        </authorList>
    </citation>
    <scope>NUCLEOTIDE SEQUENCE [LARGE SCALE GENOMIC DNA]</scope>
    <source>
        <strain evidence="4">JCM 17555</strain>
    </source>
</reference>
<keyword evidence="1" id="KW-0472">Membrane</keyword>
<protein>
    <submittedName>
        <fullName evidence="3">Chalcone isomerase family protein</fullName>
    </submittedName>
</protein>